<evidence type="ECO:0000259" key="1">
    <source>
        <dbReference type="Pfam" id="PF08861"/>
    </source>
</evidence>
<feature type="domain" description="DUF1829" evidence="2">
    <location>
        <begin position="168"/>
        <end position="254"/>
    </location>
</feature>
<name>A0ABV5BYW9_9BACL</name>
<sequence>MADLSFQNNINIDELKNHYLNWVKEKTKFRQLEGAVEITSPLLDRNNDYLRIFATVQGDNIKLTDDGYIIDELEMSGNDVDSSPRKKELLNGILNGLGVRRGENNELFVITNQKDFPMRKHMLLQAMINVNDMFFTSRSNVKALFWEDIHDFLFDNDIPFNENINFIGKSGFNQKFDFLIPRTKKSGEKIVQTMNNPNKTNLSALLFQWEDVRLNRKPDSRLFAFLNDRDTKGIKSIVQACLQYEITPLLWSERSEALKKLSA</sequence>
<dbReference type="RefSeq" id="WP_375519633.1">
    <property type="nucleotide sequence ID" value="NZ_JBHIRY010000006.1"/>
</dbReference>
<feature type="domain" description="DUF1828" evidence="1">
    <location>
        <begin position="41"/>
        <end position="130"/>
    </location>
</feature>
<gene>
    <name evidence="3" type="ORF">ACE5LO_08720</name>
</gene>
<proteinExistence type="predicted"/>
<evidence type="ECO:0000313" key="4">
    <source>
        <dbReference type="Proteomes" id="UP001580430"/>
    </source>
</evidence>
<evidence type="ECO:0000313" key="3">
    <source>
        <dbReference type="EMBL" id="MFB5760476.1"/>
    </source>
</evidence>
<evidence type="ECO:0000259" key="2">
    <source>
        <dbReference type="Pfam" id="PF08862"/>
    </source>
</evidence>
<protein>
    <submittedName>
        <fullName evidence="3">DUF1829 domain-containing protein</fullName>
    </submittedName>
</protein>
<dbReference type="Pfam" id="PF08861">
    <property type="entry name" value="DUF1828"/>
    <property type="match status" value="1"/>
</dbReference>
<keyword evidence="4" id="KW-1185">Reference proteome</keyword>
<dbReference type="InterPro" id="IPR014961">
    <property type="entry name" value="DUF1829"/>
</dbReference>
<dbReference type="Pfam" id="PF08862">
    <property type="entry name" value="DUF1829"/>
    <property type="match status" value="1"/>
</dbReference>
<dbReference type="Proteomes" id="UP001580430">
    <property type="component" value="Unassembled WGS sequence"/>
</dbReference>
<dbReference type="InterPro" id="IPR014960">
    <property type="entry name" value="DUF1828"/>
</dbReference>
<dbReference type="EMBL" id="JBHIRY010000006">
    <property type="protein sequence ID" value="MFB5760476.1"/>
    <property type="molecule type" value="Genomic_DNA"/>
</dbReference>
<comment type="caution">
    <text evidence="3">The sequence shown here is derived from an EMBL/GenBank/DDBJ whole genome shotgun (WGS) entry which is preliminary data.</text>
</comment>
<accession>A0ABV5BYW9</accession>
<reference evidence="3 4" key="1">
    <citation type="submission" date="2024-09" db="EMBL/GenBank/DDBJ databases">
        <title>Paenibacillus zeirhizospherea sp. nov., isolated from surface of the maize (Zea mays) roots in a horticulture field, Hungary.</title>
        <authorList>
            <person name="Marton D."/>
            <person name="Farkas M."/>
            <person name="Bedics A."/>
            <person name="Toth E."/>
            <person name="Tancsics A."/>
            <person name="Boka K."/>
            <person name="Marati G."/>
            <person name="Kriszt B."/>
            <person name="Cserhati M."/>
        </authorList>
    </citation>
    <scope>NUCLEOTIDE SEQUENCE [LARGE SCALE GENOMIC DNA]</scope>
    <source>
        <strain evidence="3 4">JCM 18446</strain>
    </source>
</reference>
<organism evidence="3 4">
    <name type="scientific">Paenibacillus medicaginis</name>
    <dbReference type="NCBI Taxonomy" id="1470560"/>
    <lineage>
        <taxon>Bacteria</taxon>
        <taxon>Bacillati</taxon>
        <taxon>Bacillota</taxon>
        <taxon>Bacilli</taxon>
        <taxon>Bacillales</taxon>
        <taxon>Paenibacillaceae</taxon>
        <taxon>Paenibacillus</taxon>
    </lineage>
</organism>